<protein>
    <submittedName>
        <fullName evidence="1">Uncharacterized protein</fullName>
    </submittedName>
</protein>
<organism evidence="1">
    <name type="scientific">Tetraselmis sp. GSL018</name>
    <dbReference type="NCBI Taxonomy" id="582737"/>
    <lineage>
        <taxon>Eukaryota</taxon>
        <taxon>Viridiplantae</taxon>
        <taxon>Chlorophyta</taxon>
        <taxon>core chlorophytes</taxon>
        <taxon>Chlorodendrophyceae</taxon>
        <taxon>Chlorodendrales</taxon>
        <taxon>Chlorodendraceae</taxon>
        <taxon>Tetraselmis</taxon>
    </lineage>
</organism>
<evidence type="ECO:0000313" key="1">
    <source>
        <dbReference type="EMBL" id="JAC67968.1"/>
    </source>
</evidence>
<dbReference type="EMBL" id="GBEZ01018470">
    <property type="protein sequence ID" value="JAC67968.1"/>
    <property type="molecule type" value="Transcribed_RNA"/>
</dbReference>
<proteinExistence type="predicted"/>
<reference evidence="1" key="1">
    <citation type="submission" date="2014-05" db="EMBL/GenBank/DDBJ databases">
        <title>The transcriptome of the halophilic microalga Tetraselmis sp. GSL018 isolated from the Great Salt Lake, Utah.</title>
        <authorList>
            <person name="Jinkerson R.E."/>
            <person name="D'Adamo S."/>
            <person name="Posewitz M.C."/>
        </authorList>
    </citation>
    <scope>NUCLEOTIDE SEQUENCE</scope>
    <source>
        <strain evidence="1">GSL018</strain>
    </source>
</reference>
<accession>A0A061R7K2</accession>
<name>A0A061R7K2_9CHLO</name>
<sequence>MNAKGLEQVYPVLARKYWKLNPGTGAFSLDGNEQCSRWPPFQPVHLSLFHTQAPTNTRL</sequence>
<gene>
    <name evidence="1" type="ORF">TSPGSL018_9840</name>
</gene>
<dbReference type="AlphaFoldDB" id="A0A061R7K2"/>